<evidence type="ECO:0000313" key="7">
    <source>
        <dbReference type="Proteomes" id="UP000248918"/>
    </source>
</evidence>
<dbReference type="AlphaFoldDB" id="A0A329BE96"/>
<dbReference type="Proteomes" id="UP000248918">
    <property type="component" value="Unassembled WGS sequence"/>
</dbReference>
<evidence type="ECO:0000256" key="5">
    <source>
        <dbReference type="SAM" id="Phobius"/>
    </source>
</evidence>
<keyword evidence="2 5" id="KW-0812">Transmembrane</keyword>
<dbReference type="InterPro" id="IPR027469">
    <property type="entry name" value="Cation_efflux_TMD_sf"/>
</dbReference>
<feature type="transmembrane region" description="Helical" evidence="5">
    <location>
        <begin position="12"/>
        <end position="30"/>
    </location>
</feature>
<gene>
    <name evidence="6" type="ORF">BX591_13022</name>
</gene>
<evidence type="ECO:0000313" key="6">
    <source>
        <dbReference type="EMBL" id="RAS21193.1"/>
    </source>
</evidence>
<keyword evidence="3 5" id="KW-1133">Transmembrane helix</keyword>
<dbReference type="SUPFAM" id="SSF161111">
    <property type="entry name" value="Cation efflux protein transmembrane domain-like"/>
    <property type="match status" value="1"/>
</dbReference>
<proteinExistence type="predicted"/>
<dbReference type="EMBL" id="QLTK01000030">
    <property type="protein sequence ID" value="RAS21193.1"/>
    <property type="molecule type" value="Genomic_DNA"/>
</dbReference>
<protein>
    <submittedName>
        <fullName evidence="6">Uncharacterized protein</fullName>
    </submittedName>
</protein>
<accession>A0A329BE96</accession>
<reference evidence="6 7" key="1">
    <citation type="submission" date="2018-06" db="EMBL/GenBank/DDBJ databases">
        <title>Genomic Encyclopedia of Type Strains, Phase III (KMG-III): the genomes of soil and plant-associated and newly described type strains.</title>
        <authorList>
            <person name="Whitman W."/>
        </authorList>
    </citation>
    <scope>NUCLEOTIDE SEQUENCE [LARGE SCALE GENOMIC DNA]</scope>
    <source>
        <strain evidence="6 7">LMG 23644</strain>
    </source>
</reference>
<name>A0A329BE96_9BURK</name>
<comment type="subcellular location">
    <subcellularLocation>
        <location evidence="1">Membrane</location>
        <topology evidence="1">Multi-pass membrane protein</topology>
    </subcellularLocation>
</comment>
<organism evidence="6 7">
    <name type="scientific">Paraburkholderia bryophila</name>
    <dbReference type="NCBI Taxonomy" id="420952"/>
    <lineage>
        <taxon>Bacteria</taxon>
        <taxon>Pseudomonadati</taxon>
        <taxon>Pseudomonadota</taxon>
        <taxon>Betaproteobacteria</taxon>
        <taxon>Burkholderiales</taxon>
        <taxon>Burkholderiaceae</taxon>
        <taxon>Paraburkholderia</taxon>
    </lineage>
</organism>
<evidence type="ECO:0000256" key="4">
    <source>
        <dbReference type="ARBA" id="ARBA00023136"/>
    </source>
</evidence>
<keyword evidence="4 5" id="KW-0472">Membrane</keyword>
<comment type="caution">
    <text evidence="6">The sequence shown here is derived from an EMBL/GenBank/DDBJ whole genome shotgun (WGS) entry which is preliminary data.</text>
</comment>
<evidence type="ECO:0000256" key="1">
    <source>
        <dbReference type="ARBA" id="ARBA00004141"/>
    </source>
</evidence>
<dbReference type="GO" id="GO:0016020">
    <property type="term" value="C:membrane"/>
    <property type="evidence" value="ECO:0007669"/>
    <property type="project" value="UniProtKB-SubCell"/>
</dbReference>
<evidence type="ECO:0000256" key="2">
    <source>
        <dbReference type="ARBA" id="ARBA00022692"/>
    </source>
</evidence>
<sequence length="64" mass="7055">MATSGLLLARAFGWLWMDLLAGVIGAVVIANRSWGLMRDTGGILLDMNPDRRMADNVRHVTEDN</sequence>
<evidence type="ECO:0000256" key="3">
    <source>
        <dbReference type="ARBA" id="ARBA00022989"/>
    </source>
</evidence>